<dbReference type="PANTHER" id="PTHR34696:SF1">
    <property type="entry name" value="PHOSPHORIBOSYLFORMYLGLYCINAMIDINE SYNTHASE SUBUNIT PURS"/>
    <property type="match status" value="1"/>
</dbReference>
<dbReference type="STRING" id="883081.HMPREF9698_01509"/>
<evidence type="ECO:0000256" key="3">
    <source>
        <dbReference type="ARBA" id="ARBA00022741"/>
    </source>
</evidence>
<dbReference type="GO" id="GO:0005524">
    <property type="term" value="F:ATP binding"/>
    <property type="evidence" value="ECO:0007669"/>
    <property type="project" value="UniProtKB-KW"/>
</dbReference>
<keyword evidence="3" id="KW-0547">Nucleotide-binding</keyword>
<dbReference type="Proteomes" id="UP000009875">
    <property type="component" value="Unassembled WGS sequence"/>
</dbReference>
<evidence type="ECO:0000313" key="7">
    <source>
        <dbReference type="EMBL" id="EKU92906.1"/>
    </source>
</evidence>
<dbReference type="GO" id="GO:0004642">
    <property type="term" value="F:phosphoribosylformylglycinamidine synthase activity"/>
    <property type="evidence" value="ECO:0007669"/>
    <property type="project" value="UniProtKB-UniRule"/>
</dbReference>
<accession>K9EAR7</accession>
<dbReference type="GO" id="GO:0009152">
    <property type="term" value="P:purine ribonucleotide biosynthetic process"/>
    <property type="evidence" value="ECO:0007669"/>
    <property type="project" value="UniProtKB-UniRule"/>
</dbReference>
<name>K9EAR7_9LACT</name>
<dbReference type="SUPFAM" id="SSF82697">
    <property type="entry name" value="PurS-like"/>
    <property type="match status" value="1"/>
</dbReference>
<keyword evidence="1" id="KW-0963">Cytoplasm</keyword>
<reference evidence="7 8" key="1">
    <citation type="submission" date="2012-09" db="EMBL/GenBank/DDBJ databases">
        <title>The Genome Sequence of Alloiococcus otitis ATCC 51267.</title>
        <authorList>
            <consortium name="The Broad Institute Genome Sequencing Platform"/>
            <person name="Earl A."/>
            <person name="Ward D."/>
            <person name="Feldgarden M."/>
            <person name="Gevers D."/>
            <person name="Huys G."/>
            <person name="Walker B."/>
            <person name="Young S.K."/>
            <person name="Zeng Q."/>
            <person name="Gargeya S."/>
            <person name="Fitzgerald M."/>
            <person name="Haas B."/>
            <person name="Abouelleil A."/>
            <person name="Alvarado L."/>
            <person name="Arachchi H.M."/>
            <person name="Berlin A.M."/>
            <person name="Chapman S.B."/>
            <person name="Goldberg J."/>
            <person name="Griggs A."/>
            <person name="Gujja S."/>
            <person name="Hansen M."/>
            <person name="Howarth C."/>
            <person name="Imamovic A."/>
            <person name="Larimer J."/>
            <person name="McCowen C."/>
            <person name="Montmayeur A."/>
            <person name="Murphy C."/>
            <person name="Neiman D."/>
            <person name="Pearson M."/>
            <person name="Priest M."/>
            <person name="Roberts A."/>
            <person name="Saif S."/>
            <person name="Shea T."/>
            <person name="Sisk P."/>
            <person name="Sykes S."/>
            <person name="Wortman J."/>
            <person name="Nusbaum C."/>
            <person name="Birren B."/>
        </authorList>
    </citation>
    <scope>NUCLEOTIDE SEQUENCE [LARGE SCALE GENOMIC DNA]</scope>
    <source>
        <strain evidence="7 8">ATCC 51267</strain>
    </source>
</reference>
<keyword evidence="8" id="KW-1185">Reference proteome</keyword>
<protein>
    <recommendedName>
        <fullName evidence="6">Phosphoribosylformylglycinamidine synthase subunit PurS</fullName>
    </recommendedName>
</protein>
<dbReference type="PANTHER" id="PTHR34696">
    <property type="entry name" value="PHOSPHORIBOSYLFORMYLGLYCINAMIDINE SYNTHASE SUBUNIT PURS"/>
    <property type="match status" value="1"/>
</dbReference>
<keyword evidence="4" id="KW-0658">Purine biosynthesis</keyword>
<dbReference type="InterPro" id="IPR003850">
    <property type="entry name" value="PurS"/>
</dbReference>
<dbReference type="AlphaFoldDB" id="K9EAR7"/>
<comment type="caution">
    <text evidence="7">The sequence shown here is derived from an EMBL/GenBank/DDBJ whole genome shotgun (WGS) entry which is preliminary data.</text>
</comment>
<gene>
    <name evidence="7" type="ORF">HMPREF9698_01509</name>
</gene>
<dbReference type="eggNOG" id="COG1828">
    <property type="taxonomic scope" value="Bacteria"/>
</dbReference>
<evidence type="ECO:0000256" key="1">
    <source>
        <dbReference type="ARBA" id="ARBA00022490"/>
    </source>
</evidence>
<evidence type="ECO:0000256" key="2">
    <source>
        <dbReference type="ARBA" id="ARBA00022598"/>
    </source>
</evidence>
<keyword evidence="5" id="KW-0067">ATP-binding</keyword>
<dbReference type="HOGENOM" id="CLU_164833_3_1_9"/>
<dbReference type="Pfam" id="PF02700">
    <property type="entry name" value="PurS"/>
    <property type="match status" value="1"/>
</dbReference>
<organism evidence="7 8">
    <name type="scientific">Alloiococcus otitis ATCC 51267</name>
    <dbReference type="NCBI Taxonomy" id="883081"/>
    <lineage>
        <taxon>Bacteria</taxon>
        <taxon>Bacillati</taxon>
        <taxon>Bacillota</taxon>
        <taxon>Bacilli</taxon>
        <taxon>Lactobacillales</taxon>
        <taxon>Carnobacteriaceae</taxon>
        <taxon>Alloiococcus</taxon>
    </lineage>
</organism>
<evidence type="ECO:0000256" key="4">
    <source>
        <dbReference type="ARBA" id="ARBA00022755"/>
    </source>
</evidence>
<dbReference type="NCBIfam" id="TIGR00302">
    <property type="entry name" value="phosphoribosylformylglycinamidine synthase subunit PurS"/>
    <property type="match status" value="1"/>
</dbReference>
<sequence length="82" mass="9214">MYLLNLNVVYLESVVNPEAERVKEALKRQGEDQVKDIKIGRTYQVELEADSEEAAQAYGHALAEGLLVNKAMEDYTLSIEEA</sequence>
<evidence type="ECO:0000256" key="6">
    <source>
        <dbReference type="NCBIfam" id="TIGR00302"/>
    </source>
</evidence>
<proteinExistence type="predicted"/>
<dbReference type="Gene3D" id="3.30.1280.10">
    <property type="entry name" value="Phosphoribosylformylglycinamidine synthase subunit PurS"/>
    <property type="match status" value="1"/>
</dbReference>
<evidence type="ECO:0000256" key="5">
    <source>
        <dbReference type="ARBA" id="ARBA00022840"/>
    </source>
</evidence>
<dbReference type="OrthoDB" id="9799101at2"/>
<dbReference type="RefSeq" id="WP_003779031.1">
    <property type="nucleotide sequence ID" value="NZ_JH992962.1"/>
</dbReference>
<dbReference type="InterPro" id="IPR036604">
    <property type="entry name" value="PurS-like_sf"/>
</dbReference>
<keyword evidence="2" id="KW-0436">Ligase</keyword>
<evidence type="ECO:0000313" key="8">
    <source>
        <dbReference type="Proteomes" id="UP000009875"/>
    </source>
</evidence>
<dbReference type="EMBL" id="AGXA01000031">
    <property type="protein sequence ID" value="EKU92906.1"/>
    <property type="molecule type" value="Genomic_DNA"/>
</dbReference>